<proteinExistence type="predicted"/>
<dbReference type="AlphaFoldDB" id="A0A9P5YWC7"/>
<keyword evidence="2" id="KW-1185">Reference proteome</keyword>
<organism evidence="1 2">
    <name type="scientific">Pholiota conissans</name>
    <dbReference type="NCBI Taxonomy" id="109636"/>
    <lineage>
        <taxon>Eukaryota</taxon>
        <taxon>Fungi</taxon>
        <taxon>Dikarya</taxon>
        <taxon>Basidiomycota</taxon>
        <taxon>Agaricomycotina</taxon>
        <taxon>Agaricomycetes</taxon>
        <taxon>Agaricomycetidae</taxon>
        <taxon>Agaricales</taxon>
        <taxon>Agaricineae</taxon>
        <taxon>Strophariaceae</taxon>
        <taxon>Pholiota</taxon>
    </lineage>
</organism>
<evidence type="ECO:0000313" key="2">
    <source>
        <dbReference type="Proteomes" id="UP000807469"/>
    </source>
</evidence>
<protein>
    <submittedName>
        <fullName evidence="1">Uncharacterized protein</fullName>
    </submittedName>
</protein>
<name>A0A9P5YWC7_9AGAR</name>
<accession>A0A9P5YWC7</accession>
<evidence type="ECO:0000313" key="1">
    <source>
        <dbReference type="EMBL" id="KAF9475905.1"/>
    </source>
</evidence>
<gene>
    <name evidence="1" type="ORF">BDN70DRAFT_204414</name>
</gene>
<dbReference type="Proteomes" id="UP000807469">
    <property type="component" value="Unassembled WGS sequence"/>
</dbReference>
<reference evidence="1" key="1">
    <citation type="submission" date="2020-11" db="EMBL/GenBank/DDBJ databases">
        <authorList>
            <consortium name="DOE Joint Genome Institute"/>
            <person name="Ahrendt S."/>
            <person name="Riley R."/>
            <person name="Andreopoulos W."/>
            <person name="Labutti K."/>
            <person name="Pangilinan J."/>
            <person name="Ruiz-Duenas F.J."/>
            <person name="Barrasa J.M."/>
            <person name="Sanchez-Garcia M."/>
            <person name="Camarero S."/>
            <person name="Miyauchi S."/>
            <person name="Serrano A."/>
            <person name="Linde D."/>
            <person name="Babiker R."/>
            <person name="Drula E."/>
            <person name="Ayuso-Fernandez I."/>
            <person name="Pacheco R."/>
            <person name="Padilla G."/>
            <person name="Ferreira P."/>
            <person name="Barriuso J."/>
            <person name="Kellner H."/>
            <person name="Castanera R."/>
            <person name="Alfaro M."/>
            <person name="Ramirez L."/>
            <person name="Pisabarro A.G."/>
            <person name="Kuo A."/>
            <person name="Tritt A."/>
            <person name="Lipzen A."/>
            <person name="He G."/>
            <person name="Yan M."/>
            <person name="Ng V."/>
            <person name="Cullen D."/>
            <person name="Martin F."/>
            <person name="Rosso M.-N."/>
            <person name="Henrissat B."/>
            <person name="Hibbett D."/>
            <person name="Martinez A.T."/>
            <person name="Grigoriev I.V."/>
        </authorList>
    </citation>
    <scope>NUCLEOTIDE SEQUENCE</scope>
    <source>
        <strain evidence="1">CIRM-BRFM 674</strain>
    </source>
</reference>
<sequence length="138" mass="16354">MRDCGPRWAARRPIYLNSLSIPLNTSFMTIYMSCYRLQISQTLPRRSLGLYCVVIWEPPSFLSASVTYRPFCSHRTRLRDHFCGNIRFSEGLVGMKLVWMQDRKRKEYICRSEDLEEVSKFLERGPDPILESWPRLLD</sequence>
<comment type="caution">
    <text evidence="1">The sequence shown here is derived from an EMBL/GenBank/DDBJ whole genome shotgun (WGS) entry which is preliminary data.</text>
</comment>
<dbReference type="EMBL" id="MU155314">
    <property type="protein sequence ID" value="KAF9475905.1"/>
    <property type="molecule type" value="Genomic_DNA"/>
</dbReference>